<dbReference type="EMBL" id="JACXAE010000061">
    <property type="protein sequence ID" value="MBD2773909.1"/>
    <property type="molecule type" value="Genomic_DNA"/>
</dbReference>
<dbReference type="RefSeq" id="WP_190830244.1">
    <property type="nucleotide sequence ID" value="NZ_CAWPPI010000061.1"/>
</dbReference>
<gene>
    <name evidence="1" type="ORF">ICL16_17975</name>
</gene>
<keyword evidence="2" id="KW-1185">Reference proteome</keyword>
<dbReference type="Pfam" id="PF01042">
    <property type="entry name" value="Ribonuc_L-PSP"/>
    <property type="match status" value="1"/>
</dbReference>
<dbReference type="PANTHER" id="PTHR43857">
    <property type="entry name" value="BLR7761 PROTEIN"/>
    <property type="match status" value="1"/>
</dbReference>
<dbReference type="CDD" id="cd00448">
    <property type="entry name" value="YjgF_YER057c_UK114_family"/>
    <property type="match status" value="1"/>
</dbReference>
<dbReference type="InterPro" id="IPR006175">
    <property type="entry name" value="YjgF/YER057c/UK114"/>
</dbReference>
<protein>
    <submittedName>
        <fullName evidence="1">RidA family protein</fullName>
    </submittedName>
</protein>
<organism evidence="1 2">
    <name type="scientific">Iningainema tapete BLCC-T55</name>
    <dbReference type="NCBI Taxonomy" id="2748662"/>
    <lineage>
        <taxon>Bacteria</taxon>
        <taxon>Bacillati</taxon>
        <taxon>Cyanobacteriota</taxon>
        <taxon>Cyanophyceae</taxon>
        <taxon>Nostocales</taxon>
        <taxon>Scytonemataceae</taxon>
        <taxon>Iningainema tapete</taxon>
    </lineage>
</organism>
<dbReference type="SUPFAM" id="SSF55298">
    <property type="entry name" value="YjgF-like"/>
    <property type="match status" value="1"/>
</dbReference>
<dbReference type="Proteomes" id="UP000629098">
    <property type="component" value="Unassembled WGS sequence"/>
</dbReference>
<dbReference type="InterPro" id="IPR035959">
    <property type="entry name" value="RutC-like_sf"/>
</dbReference>
<sequence length="145" mass="16444">MNPNREVVEVEKTDFFMPYAPLIRVKHTGDLLFISGATALPLYHEHPHEHDKLNPPDDVREQTRLVMENLKKCLQASGATFADVVRTDVFVTNMEDQNAIGEVMEKYFLGNYPASTLVEVKRLVDRRLKLEVSAIAVTSDSQSSR</sequence>
<proteinExistence type="predicted"/>
<comment type="caution">
    <text evidence="1">The sequence shown here is derived from an EMBL/GenBank/DDBJ whole genome shotgun (WGS) entry which is preliminary data.</text>
</comment>
<dbReference type="Gene3D" id="3.30.1330.40">
    <property type="entry name" value="RutC-like"/>
    <property type="match status" value="1"/>
</dbReference>
<dbReference type="AlphaFoldDB" id="A0A8J7C659"/>
<accession>A0A8J7C659</accession>
<evidence type="ECO:0000313" key="1">
    <source>
        <dbReference type="EMBL" id="MBD2773909.1"/>
    </source>
</evidence>
<dbReference type="PANTHER" id="PTHR43857:SF1">
    <property type="entry name" value="YJGH FAMILY PROTEIN"/>
    <property type="match status" value="1"/>
</dbReference>
<evidence type="ECO:0000313" key="2">
    <source>
        <dbReference type="Proteomes" id="UP000629098"/>
    </source>
</evidence>
<reference evidence="1" key="1">
    <citation type="submission" date="2020-09" db="EMBL/GenBank/DDBJ databases">
        <title>Iningainema tapete sp. nov. (Scytonemataceae, Cyanobacteria) from greenhouses in central Florida (USA) produces two types of nodularin with biosynthetic potential for microcystin-LR and anabaenopeptins.</title>
        <authorList>
            <person name="Berthold D.E."/>
            <person name="Lefler F.W."/>
            <person name="Huang I.-S."/>
            <person name="Abdulla H."/>
            <person name="Zimba P.V."/>
            <person name="Laughinghouse H.D. IV."/>
        </authorList>
    </citation>
    <scope>NUCLEOTIDE SEQUENCE</scope>
    <source>
        <strain evidence="1">BLCCT55</strain>
    </source>
</reference>
<name>A0A8J7C659_9CYAN</name>